<reference evidence="9 10" key="1">
    <citation type="submission" date="2023-10" db="EMBL/GenBank/DDBJ databases">
        <title>Chromosome-scale genome assembly provides insights into flower coloration mechanisms of Canna indica.</title>
        <authorList>
            <person name="Li C."/>
        </authorList>
    </citation>
    <scope>NUCLEOTIDE SEQUENCE [LARGE SCALE GENOMIC DNA]</scope>
    <source>
        <tissue evidence="9">Flower</tissue>
    </source>
</reference>
<dbReference type="GO" id="GO:0004057">
    <property type="term" value="F:arginyl-tRNA--protein transferase activity"/>
    <property type="evidence" value="ECO:0007669"/>
    <property type="project" value="UniProtKB-EC"/>
</dbReference>
<keyword evidence="10" id="KW-1185">Reference proteome</keyword>
<dbReference type="InterPro" id="IPR016181">
    <property type="entry name" value="Acyl_CoA_acyltransferase"/>
</dbReference>
<dbReference type="PANTHER" id="PTHR21367:SF1">
    <property type="entry name" value="ARGINYL-TRNA--PROTEIN TRANSFERASE 1"/>
    <property type="match status" value="1"/>
</dbReference>
<dbReference type="EMBL" id="CP136896">
    <property type="protein sequence ID" value="WOL14952.1"/>
    <property type="molecule type" value="Genomic_DNA"/>
</dbReference>
<dbReference type="PIRSF" id="PIRSF037207">
    <property type="entry name" value="ATE1_euk"/>
    <property type="match status" value="1"/>
</dbReference>
<evidence type="ECO:0000313" key="9">
    <source>
        <dbReference type="EMBL" id="WOL14952.1"/>
    </source>
</evidence>
<dbReference type="EC" id="2.3.2.8" evidence="5"/>
<dbReference type="SUPFAM" id="SSF55729">
    <property type="entry name" value="Acyl-CoA N-acyltransferases (Nat)"/>
    <property type="match status" value="1"/>
</dbReference>
<name>A0AAQ3KTN3_9LILI</name>
<keyword evidence="4 5" id="KW-0012">Acyltransferase</keyword>
<feature type="region of interest" description="Disordered" evidence="6">
    <location>
        <begin position="1"/>
        <end position="21"/>
    </location>
</feature>
<feature type="domain" description="N-end aminoacyl transferase N-terminal" evidence="7">
    <location>
        <begin position="40"/>
        <end position="111"/>
    </location>
</feature>
<comment type="function">
    <text evidence="5">Involved in the post-translational conjugation of arginine to the N-terminal aspartate or glutamate of a protein. This arginylation is required for degradation of the protein via the ubiquitin pathway.</text>
</comment>
<dbReference type="InterPro" id="IPR017137">
    <property type="entry name" value="Arg-tRNA-P_Trfase_1_euk"/>
</dbReference>
<evidence type="ECO:0000256" key="2">
    <source>
        <dbReference type="ARBA" id="ARBA00022679"/>
    </source>
</evidence>
<evidence type="ECO:0000256" key="4">
    <source>
        <dbReference type="ARBA" id="ARBA00023315"/>
    </source>
</evidence>
<protein>
    <recommendedName>
        <fullName evidence="5">Arginyl-tRNA--protein transferase</fullName>
        <ecNumber evidence="5">2.3.2.8</ecNumber>
    </recommendedName>
</protein>
<evidence type="ECO:0000256" key="6">
    <source>
        <dbReference type="SAM" id="MobiDB-lite"/>
    </source>
</evidence>
<feature type="compositionally biased region" description="Polar residues" evidence="6">
    <location>
        <begin position="134"/>
        <end position="147"/>
    </location>
</feature>
<feature type="region of interest" description="Disordered" evidence="6">
    <location>
        <begin position="124"/>
        <end position="148"/>
    </location>
</feature>
<evidence type="ECO:0000313" key="10">
    <source>
        <dbReference type="Proteomes" id="UP001327560"/>
    </source>
</evidence>
<dbReference type="PANTHER" id="PTHR21367">
    <property type="entry name" value="ARGININE-TRNA-PROTEIN TRANSFERASE 1"/>
    <property type="match status" value="1"/>
</dbReference>
<organism evidence="9 10">
    <name type="scientific">Canna indica</name>
    <name type="common">Indian-shot</name>
    <dbReference type="NCBI Taxonomy" id="4628"/>
    <lineage>
        <taxon>Eukaryota</taxon>
        <taxon>Viridiplantae</taxon>
        <taxon>Streptophyta</taxon>
        <taxon>Embryophyta</taxon>
        <taxon>Tracheophyta</taxon>
        <taxon>Spermatophyta</taxon>
        <taxon>Magnoliopsida</taxon>
        <taxon>Liliopsida</taxon>
        <taxon>Zingiberales</taxon>
        <taxon>Cannaceae</taxon>
        <taxon>Canna</taxon>
    </lineage>
</organism>
<keyword evidence="3 5" id="KW-0833">Ubl conjugation pathway</keyword>
<evidence type="ECO:0000256" key="3">
    <source>
        <dbReference type="ARBA" id="ARBA00022786"/>
    </source>
</evidence>
<keyword evidence="2 5" id="KW-0808">Transferase</keyword>
<sequence length="611" mass="69165">MGDGASSSRSGRGGGERERAKERWKIGESVVMDHGRRRTSCGYCKSTRFYSVSHGLWANSITAEDYQDLLDRGWRRSGSYLYKPEMNRTCCPSYTIRLKASDFYPSKDQARIYKKMQRFLDDMTSVKKSDNSKQKANSSTRENSCNDNDNDVLHSLSTIIDNAVSDLFGSKCLSNAQFPKAVVKKVTFQAKKKLMGISEDLVYTSNIAFQIAATIRRNQATDDIIKCMESNLQDIHPTTIAEKLSCLVKQHGIPSELLAKACNGHLNFYTTIKHANPASIGSKENTLESRGNGGNAKRVCTTNSCTVLPQKRRKLEIRMKRSSFDQEEFDLYKRYQIKVHDDKPEKVTVSSYQRFLVDTPIIFVPPISGDNTIPPCGFGSFHQQYLIDGKLVAVGVVDILPKCLSSKYLFWDPDFAFLSLGKYSALQEINWVKETQYHCPTLQYYYLGYYIHSCNKMRYKAKYRPSELLCPLRYQWVPFEIARPLLDKNAYVVLSDYLAGRSGADPLDCVPTEDLSDEDEEVDFCCEDTGMGVEDESDMLDSSATLVDASQGCDVGDIVFDVKDSRVKFKDLEKVFGPLDRKVIARLESQLQRYVEVVGKELAGRMKYVLG</sequence>
<dbReference type="AlphaFoldDB" id="A0AAQ3KTN3"/>
<dbReference type="InterPro" id="IPR007471">
    <property type="entry name" value="N-end_Aminoacyl_Trfase_N"/>
</dbReference>
<dbReference type="InterPro" id="IPR030700">
    <property type="entry name" value="N-end_Aminoacyl_Trfase"/>
</dbReference>
<comment type="similarity">
    <text evidence="1 5">Belongs to the R-transferase family.</text>
</comment>
<evidence type="ECO:0000256" key="5">
    <source>
        <dbReference type="PIRNR" id="PIRNR037207"/>
    </source>
</evidence>
<feature type="compositionally biased region" description="Low complexity" evidence="6">
    <location>
        <begin position="1"/>
        <end position="10"/>
    </location>
</feature>
<dbReference type="InterPro" id="IPR007472">
    <property type="entry name" value="N-end_Aminoacyl_Trfase_C"/>
</dbReference>
<evidence type="ECO:0000259" key="8">
    <source>
        <dbReference type="Pfam" id="PF04377"/>
    </source>
</evidence>
<feature type="domain" description="N-end rule aminoacyl transferase C-terminal" evidence="8">
    <location>
        <begin position="327"/>
        <end position="470"/>
    </location>
</feature>
<gene>
    <name evidence="9" type="ORF">Cni_G23733</name>
</gene>
<dbReference type="Proteomes" id="UP001327560">
    <property type="component" value="Chromosome 7"/>
</dbReference>
<comment type="catalytic activity">
    <reaction evidence="5">
        <text>an N-terminal L-alpha-aminoacyl-[protein] + L-arginyl-tRNA(Arg) = an N-terminal L-arginyl-L-aminoacyl-[protein] + tRNA(Arg) + H(+)</text>
        <dbReference type="Rhea" id="RHEA:10208"/>
        <dbReference type="Rhea" id="RHEA-COMP:9658"/>
        <dbReference type="Rhea" id="RHEA-COMP:9673"/>
        <dbReference type="Rhea" id="RHEA-COMP:10636"/>
        <dbReference type="Rhea" id="RHEA-COMP:10638"/>
        <dbReference type="ChEBI" id="CHEBI:15378"/>
        <dbReference type="ChEBI" id="CHEBI:78442"/>
        <dbReference type="ChEBI" id="CHEBI:78513"/>
        <dbReference type="ChEBI" id="CHEBI:78597"/>
        <dbReference type="ChEBI" id="CHEBI:83562"/>
        <dbReference type="EC" id="2.3.2.8"/>
    </reaction>
</comment>
<evidence type="ECO:0000259" key="7">
    <source>
        <dbReference type="Pfam" id="PF04376"/>
    </source>
</evidence>
<proteinExistence type="inferred from homology"/>
<accession>A0AAQ3KTN3</accession>
<evidence type="ECO:0000256" key="1">
    <source>
        <dbReference type="ARBA" id="ARBA00009991"/>
    </source>
</evidence>
<dbReference type="GO" id="GO:0005737">
    <property type="term" value="C:cytoplasm"/>
    <property type="evidence" value="ECO:0007669"/>
    <property type="project" value="TreeGrafter"/>
</dbReference>
<feature type="compositionally biased region" description="Basic and acidic residues" evidence="6">
    <location>
        <begin position="124"/>
        <end position="133"/>
    </location>
</feature>
<dbReference type="Pfam" id="PF04377">
    <property type="entry name" value="ATE_C"/>
    <property type="match status" value="1"/>
</dbReference>
<dbReference type="Pfam" id="PF04376">
    <property type="entry name" value="ATE_N"/>
    <property type="match status" value="1"/>
</dbReference>